<dbReference type="InParanoid" id="M1DKD2"/>
<evidence type="ECO:0000313" key="2">
    <source>
        <dbReference type="Proteomes" id="UP000011115"/>
    </source>
</evidence>
<reference evidence="1" key="2">
    <citation type="submission" date="2015-06" db="UniProtKB">
        <authorList>
            <consortium name="EnsemblPlants"/>
        </authorList>
    </citation>
    <scope>IDENTIFICATION</scope>
    <source>
        <strain evidence="1">DM1-3 516 R44</strain>
    </source>
</reference>
<sequence>MIVDGKRHNIEPIYDLSKVLRLVLPIRRSNKRMDDWDKWWLGDRYTFICDVGRGDEVENVEQEARNIFFKQFMDMLDKSNLALMVEASDAQSQIVMDDDQLVEQKEEFQPFNYTLFLNVNVEKEYTSENDVNNAALELRHLGSHSKHFSTLCLDYDMKFESSKLMNECIDEEKGPTS</sequence>
<dbReference type="Proteomes" id="UP000011115">
    <property type="component" value="Unassembled WGS sequence"/>
</dbReference>
<dbReference type="Gramene" id="PGSC0003DMT400090430">
    <property type="protein sequence ID" value="PGSC0003DMT400090430"/>
    <property type="gene ID" value="PGSC0003DMG400040001"/>
</dbReference>
<dbReference type="AlphaFoldDB" id="M1DKD2"/>
<dbReference type="EnsemblPlants" id="PGSC0003DMT400090430">
    <property type="protein sequence ID" value="PGSC0003DMT400090430"/>
    <property type="gene ID" value="PGSC0003DMG400040001"/>
</dbReference>
<dbReference type="PaxDb" id="4113-PGSC0003DMT400090430"/>
<reference evidence="2" key="1">
    <citation type="journal article" date="2011" name="Nature">
        <title>Genome sequence and analysis of the tuber crop potato.</title>
        <authorList>
            <consortium name="The Potato Genome Sequencing Consortium"/>
        </authorList>
    </citation>
    <scope>NUCLEOTIDE SEQUENCE [LARGE SCALE GENOMIC DNA]</scope>
    <source>
        <strain evidence="2">cv. DM1-3 516 R44</strain>
    </source>
</reference>
<proteinExistence type="predicted"/>
<evidence type="ECO:0000313" key="1">
    <source>
        <dbReference type="EnsemblPlants" id="PGSC0003DMT400090430"/>
    </source>
</evidence>
<dbReference type="HOGENOM" id="CLU_1520436_0_0_1"/>
<organism evidence="1 2">
    <name type="scientific">Solanum tuberosum</name>
    <name type="common">Potato</name>
    <dbReference type="NCBI Taxonomy" id="4113"/>
    <lineage>
        <taxon>Eukaryota</taxon>
        <taxon>Viridiplantae</taxon>
        <taxon>Streptophyta</taxon>
        <taxon>Embryophyta</taxon>
        <taxon>Tracheophyta</taxon>
        <taxon>Spermatophyta</taxon>
        <taxon>Magnoliopsida</taxon>
        <taxon>eudicotyledons</taxon>
        <taxon>Gunneridae</taxon>
        <taxon>Pentapetalae</taxon>
        <taxon>asterids</taxon>
        <taxon>lamiids</taxon>
        <taxon>Solanales</taxon>
        <taxon>Solanaceae</taxon>
        <taxon>Solanoideae</taxon>
        <taxon>Solaneae</taxon>
        <taxon>Solanum</taxon>
    </lineage>
</organism>
<protein>
    <submittedName>
        <fullName evidence="1">Uncharacterized protein</fullName>
    </submittedName>
</protein>
<keyword evidence="2" id="KW-1185">Reference proteome</keyword>
<accession>M1DKD2</accession>
<name>M1DKD2_SOLTU</name>